<sequence length="226" mass="25642">MSIDPMTLEMQQQELEALQCIFTEEYEELSTEYPVSFKLNLADKNSEPSIDRIHHPFSLSLLFTLGLDYPNSEAPTIEIDDTENMTDEIVAELKAFCDQLAQDNLGMPSTFTIASEVQEWMVSRFKRAVEEYEAEESRRAAEEEEAERNRFAGSRVTALTFFEWKRKFDAEMALLEQQANAQNSAKKKLTARKGLRDRGATGARSSRSSSSSRLGRMRLGACDPMA</sequence>
<dbReference type="Pfam" id="PF05773">
    <property type="entry name" value="RWD"/>
    <property type="match status" value="1"/>
</dbReference>
<dbReference type="AlphaFoldDB" id="A0A058Z652"/>
<reference evidence="3" key="1">
    <citation type="submission" date="2013-04" db="EMBL/GenBank/DDBJ databases">
        <title>The Genome Sequence of Fonticula alba ATCC 38817.</title>
        <authorList>
            <consortium name="The Broad Institute Genomics Platform"/>
            <person name="Russ C."/>
            <person name="Cuomo C."/>
            <person name="Burger G."/>
            <person name="Gray M.W."/>
            <person name="Holland P.W.H."/>
            <person name="King N."/>
            <person name="Lang F.B.F."/>
            <person name="Roger A.J."/>
            <person name="Ruiz-Trillo I."/>
            <person name="Brown M."/>
            <person name="Walker B."/>
            <person name="Young S."/>
            <person name="Zeng Q."/>
            <person name="Gargeya S."/>
            <person name="Fitzgerald M."/>
            <person name="Haas B."/>
            <person name="Abouelleil A."/>
            <person name="Allen A.W."/>
            <person name="Alvarado L."/>
            <person name="Arachchi H.M."/>
            <person name="Berlin A.M."/>
            <person name="Chapman S.B."/>
            <person name="Gainer-Dewar J."/>
            <person name="Goldberg J."/>
            <person name="Griggs A."/>
            <person name="Gujja S."/>
            <person name="Hansen M."/>
            <person name="Howarth C."/>
            <person name="Imamovic A."/>
            <person name="Ireland A."/>
            <person name="Larimer J."/>
            <person name="McCowan C."/>
            <person name="Murphy C."/>
            <person name="Pearson M."/>
            <person name="Poon T.W."/>
            <person name="Priest M."/>
            <person name="Roberts A."/>
            <person name="Saif S."/>
            <person name="Shea T."/>
            <person name="Sisk P."/>
            <person name="Sykes S."/>
            <person name="Wortman J."/>
            <person name="Nusbaum C."/>
            <person name="Birren B."/>
        </authorList>
    </citation>
    <scope>NUCLEOTIDE SEQUENCE [LARGE SCALE GENOMIC DNA]</scope>
    <source>
        <strain evidence="3">ATCC 38817</strain>
    </source>
</reference>
<dbReference type="eggNOG" id="KOG4018">
    <property type="taxonomic scope" value="Eukaryota"/>
</dbReference>
<dbReference type="OrthoDB" id="277175at2759"/>
<organism evidence="3">
    <name type="scientific">Fonticula alba</name>
    <name type="common">Slime mold</name>
    <dbReference type="NCBI Taxonomy" id="691883"/>
    <lineage>
        <taxon>Eukaryota</taxon>
        <taxon>Rotosphaerida</taxon>
        <taxon>Fonticulaceae</taxon>
        <taxon>Fonticula</taxon>
    </lineage>
</organism>
<dbReference type="STRING" id="691883.A0A058Z652"/>
<dbReference type="SUPFAM" id="SSF54495">
    <property type="entry name" value="UBC-like"/>
    <property type="match status" value="1"/>
</dbReference>
<dbReference type="SMART" id="SM00591">
    <property type="entry name" value="RWD"/>
    <property type="match status" value="1"/>
</dbReference>
<evidence type="ECO:0000256" key="1">
    <source>
        <dbReference type="SAM" id="MobiDB-lite"/>
    </source>
</evidence>
<dbReference type="EMBL" id="KB932207">
    <property type="protein sequence ID" value="KCV68967.1"/>
    <property type="molecule type" value="Genomic_DNA"/>
</dbReference>
<dbReference type="Proteomes" id="UP000030693">
    <property type="component" value="Unassembled WGS sequence"/>
</dbReference>
<dbReference type="InterPro" id="IPR016135">
    <property type="entry name" value="UBQ-conjugating_enzyme/RWD"/>
</dbReference>
<evidence type="ECO:0000259" key="2">
    <source>
        <dbReference type="PROSITE" id="PS50908"/>
    </source>
</evidence>
<evidence type="ECO:0000313" key="4">
    <source>
        <dbReference type="Proteomes" id="UP000030693"/>
    </source>
</evidence>
<feature type="compositionally biased region" description="Low complexity" evidence="1">
    <location>
        <begin position="200"/>
        <end position="226"/>
    </location>
</feature>
<dbReference type="Gene3D" id="3.10.110.10">
    <property type="entry name" value="Ubiquitin Conjugating Enzyme"/>
    <property type="match status" value="1"/>
</dbReference>
<dbReference type="PANTHER" id="PTHR12292">
    <property type="entry name" value="RWD DOMAIN-CONTAINING PROTEIN"/>
    <property type="match status" value="1"/>
</dbReference>
<protein>
    <recommendedName>
        <fullName evidence="2">RWD domain-containing protein</fullName>
    </recommendedName>
</protein>
<evidence type="ECO:0000313" key="3">
    <source>
        <dbReference type="EMBL" id="KCV68967.1"/>
    </source>
</evidence>
<dbReference type="GeneID" id="20529112"/>
<feature type="domain" description="RWD" evidence="2">
    <location>
        <begin position="13"/>
        <end position="124"/>
    </location>
</feature>
<name>A0A058Z652_FONAL</name>
<gene>
    <name evidence="3" type="ORF">H696_04387</name>
</gene>
<dbReference type="PROSITE" id="PS50908">
    <property type="entry name" value="RWD"/>
    <property type="match status" value="1"/>
</dbReference>
<dbReference type="InterPro" id="IPR040213">
    <property type="entry name" value="GIR2-like"/>
</dbReference>
<proteinExistence type="predicted"/>
<dbReference type="RefSeq" id="XP_009496538.1">
    <property type="nucleotide sequence ID" value="XM_009498263.1"/>
</dbReference>
<keyword evidence="4" id="KW-1185">Reference proteome</keyword>
<dbReference type="InterPro" id="IPR006575">
    <property type="entry name" value="RWD_dom"/>
</dbReference>
<feature type="region of interest" description="Disordered" evidence="1">
    <location>
        <begin position="180"/>
        <end position="226"/>
    </location>
</feature>
<accession>A0A058Z652</accession>
<dbReference type="OMA" id="QWDEHKK"/>